<keyword evidence="3" id="KW-0547">Nucleotide-binding</keyword>
<reference evidence="13" key="1">
    <citation type="journal article" date="2019" name="Int. J. Syst. Evol. Microbiol.">
        <title>The Global Catalogue of Microorganisms (GCM) 10K type strain sequencing project: providing services to taxonomists for standard genome sequencing and annotation.</title>
        <authorList>
            <consortium name="The Broad Institute Genomics Platform"/>
            <consortium name="The Broad Institute Genome Sequencing Center for Infectious Disease"/>
            <person name="Wu L."/>
            <person name="Ma J."/>
        </authorList>
    </citation>
    <scope>NUCLEOTIDE SEQUENCE [LARGE SCALE GENOMIC DNA]</scope>
    <source>
        <strain evidence="13">CGMCC 1.10759</strain>
    </source>
</reference>
<feature type="transmembrane region" description="Helical" evidence="8">
    <location>
        <begin position="227"/>
        <end position="248"/>
    </location>
</feature>
<dbReference type="InterPro" id="IPR003439">
    <property type="entry name" value="ABC_transporter-like_ATP-bd"/>
</dbReference>
<evidence type="ECO:0000256" key="3">
    <source>
        <dbReference type="ARBA" id="ARBA00022741"/>
    </source>
</evidence>
<dbReference type="InterPro" id="IPR011527">
    <property type="entry name" value="ABC1_TM_dom"/>
</dbReference>
<organism evidence="12 13">
    <name type="scientific">Steroidobacter flavus</name>
    <dbReference type="NCBI Taxonomy" id="1842136"/>
    <lineage>
        <taxon>Bacteria</taxon>
        <taxon>Pseudomonadati</taxon>
        <taxon>Pseudomonadota</taxon>
        <taxon>Gammaproteobacteria</taxon>
        <taxon>Steroidobacterales</taxon>
        <taxon>Steroidobacteraceae</taxon>
        <taxon>Steroidobacter</taxon>
    </lineage>
</organism>
<dbReference type="InterPro" id="IPR005074">
    <property type="entry name" value="Peptidase_C39"/>
</dbReference>
<dbReference type="InterPro" id="IPR039421">
    <property type="entry name" value="Type_1_exporter"/>
</dbReference>
<dbReference type="Pfam" id="PF00664">
    <property type="entry name" value="ABC_membrane"/>
    <property type="match status" value="1"/>
</dbReference>
<evidence type="ECO:0000256" key="6">
    <source>
        <dbReference type="ARBA" id="ARBA00023136"/>
    </source>
</evidence>
<feature type="domain" description="ABC transmembrane type-1" evidence="10">
    <location>
        <begin position="169"/>
        <end position="448"/>
    </location>
</feature>
<dbReference type="Proteomes" id="UP001595904">
    <property type="component" value="Unassembled WGS sequence"/>
</dbReference>
<gene>
    <name evidence="12" type="ORF">ACFPN2_27120</name>
</gene>
<dbReference type="SUPFAM" id="SSF52540">
    <property type="entry name" value="P-loop containing nucleoside triphosphate hydrolases"/>
    <property type="match status" value="1"/>
</dbReference>
<proteinExistence type="predicted"/>
<feature type="transmembrane region" description="Helical" evidence="8">
    <location>
        <begin position="290"/>
        <end position="319"/>
    </location>
</feature>
<accession>A0ABV8SYW7</accession>
<dbReference type="InterPro" id="IPR036640">
    <property type="entry name" value="ABC1_TM_sf"/>
</dbReference>
<dbReference type="Pfam" id="PF00005">
    <property type="entry name" value="ABC_tran"/>
    <property type="match status" value="1"/>
</dbReference>
<dbReference type="EMBL" id="JBHSDU010000014">
    <property type="protein sequence ID" value="MFC4312786.1"/>
    <property type="molecule type" value="Genomic_DNA"/>
</dbReference>
<dbReference type="SMART" id="SM00382">
    <property type="entry name" value="AAA"/>
    <property type="match status" value="1"/>
</dbReference>
<feature type="domain" description="Peptidase C39" evidence="11">
    <location>
        <begin position="16"/>
        <end position="135"/>
    </location>
</feature>
<evidence type="ECO:0000259" key="10">
    <source>
        <dbReference type="PROSITE" id="PS50929"/>
    </source>
</evidence>
<evidence type="ECO:0000313" key="13">
    <source>
        <dbReference type="Proteomes" id="UP001595904"/>
    </source>
</evidence>
<evidence type="ECO:0000256" key="7">
    <source>
        <dbReference type="SAM" id="MobiDB-lite"/>
    </source>
</evidence>
<evidence type="ECO:0000256" key="4">
    <source>
        <dbReference type="ARBA" id="ARBA00022840"/>
    </source>
</evidence>
<feature type="domain" description="ABC transporter" evidence="9">
    <location>
        <begin position="480"/>
        <end position="712"/>
    </location>
</feature>
<dbReference type="Pfam" id="PF03412">
    <property type="entry name" value="Peptidase_C39"/>
    <property type="match status" value="1"/>
</dbReference>
<evidence type="ECO:0000259" key="9">
    <source>
        <dbReference type="PROSITE" id="PS50893"/>
    </source>
</evidence>
<evidence type="ECO:0000256" key="5">
    <source>
        <dbReference type="ARBA" id="ARBA00022989"/>
    </source>
</evidence>
<keyword evidence="2 8" id="KW-0812">Transmembrane</keyword>
<keyword evidence="4" id="KW-0067">ATP-binding</keyword>
<keyword evidence="5 8" id="KW-1133">Transmembrane helix</keyword>
<dbReference type="InterPro" id="IPR027417">
    <property type="entry name" value="P-loop_NTPase"/>
</dbReference>
<dbReference type="Gene3D" id="3.40.50.300">
    <property type="entry name" value="P-loop containing nucleotide triphosphate hydrolases"/>
    <property type="match status" value="1"/>
</dbReference>
<dbReference type="Gene3D" id="1.20.1560.10">
    <property type="entry name" value="ABC transporter type 1, transmembrane domain"/>
    <property type="match status" value="1"/>
</dbReference>
<sequence length="723" mass="78916">MQLNFSGKQRTPVVLQTEAAECGLACLAMVAAYHGHDIDLASLRRRHAISMQGATLAHIMQVASHLQLGSRPLKVALESLPKATLPAILHWNFNHFVVLAGMRGGRAVIHDPACGERLLTLAELSPHYTGVCLEVSRLEEFQPQQDRQQVSVLQLLGRLRGMKGTLGQIFCMALALEVLTILAPFFTQLVVDNAVVSADRDLIAVLGIGFLMIALVHVGVTAARSWVLMVLGTRLSVQMITNLFAHLLRLPMSFFEKRHLGDLSSRFESLNAIQRTLTSSFVEALVDGSMALITLAVMFAYSGTLTAIVCVAAALYALLRVALYRPLFYAQQEQIAHAANQQSSFLETIRGIQSVKLFNRQAHRRTMHENLLVRNFNAEIRTERLDILYRGLNGVLFGVENIAVIWIAALLVLDSKFTVGMLFAFVSFKTTFVTRIGAFTDNVVELRMLGLHAERVADIALAEPEPAATTEVASTLAADIEFRNVTFRYASFAPPVLHNVSFKIAAGESVAIVGPSGCGKTTLLKLILGLVAPTEGEVLIGGVNIAHLAPAHLDLIGAVMQEDKLFAGSIADNICFFDANSDQARIEECARLAVIHDDIVSMPMGYNTLIGDMGDALSGGQKQRVLLARALYKQPKILALDEATSHLDVDCERGVNEAVRSLSLTRISIAHRPETIAMADRIVALPNVPEPRVRAHSRHRTRLPSEGEGLAQQARSNSIHSIR</sequence>
<dbReference type="InterPro" id="IPR017871">
    <property type="entry name" value="ABC_transporter-like_CS"/>
</dbReference>
<feature type="transmembrane region" description="Helical" evidence="8">
    <location>
        <begin position="202"/>
        <end position="220"/>
    </location>
</feature>
<keyword evidence="6 8" id="KW-0472">Membrane</keyword>
<feature type="transmembrane region" description="Helical" evidence="8">
    <location>
        <begin position="169"/>
        <end position="190"/>
    </location>
</feature>
<dbReference type="Gene3D" id="3.90.70.10">
    <property type="entry name" value="Cysteine proteinases"/>
    <property type="match status" value="1"/>
</dbReference>
<comment type="subcellular location">
    <subcellularLocation>
        <location evidence="1">Cell membrane</location>
        <topology evidence="1">Multi-pass membrane protein</topology>
    </subcellularLocation>
</comment>
<feature type="region of interest" description="Disordered" evidence="7">
    <location>
        <begin position="690"/>
        <end position="723"/>
    </location>
</feature>
<dbReference type="PANTHER" id="PTHR24221">
    <property type="entry name" value="ATP-BINDING CASSETTE SUB-FAMILY B"/>
    <property type="match status" value="1"/>
</dbReference>
<dbReference type="PANTHER" id="PTHR24221:SF606">
    <property type="entry name" value="COLICIN V SECRETION-PROCESSING ATP-BINDING PROTEIN"/>
    <property type="match status" value="1"/>
</dbReference>
<evidence type="ECO:0000256" key="8">
    <source>
        <dbReference type="SAM" id="Phobius"/>
    </source>
</evidence>
<dbReference type="SUPFAM" id="SSF90123">
    <property type="entry name" value="ABC transporter transmembrane region"/>
    <property type="match status" value="1"/>
</dbReference>
<evidence type="ECO:0000256" key="2">
    <source>
        <dbReference type="ARBA" id="ARBA00022692"/>
    </source>
</evidence>
<keyword evidence="13" id="KW-1185">Reference proteome</keyword>
<comment type="caution">
    <text evidence="12">The sequence shown here is derived from an EMBL/GenBank/DDBJ whole genome shotgun (WGS) entry which is preliminary data.</text>
</comment>
<feature type="compositionally biased region" description="Polar residues" evidence="7">
    <location>
        <begin position="713"/>
        <end position="723"/>
    </location>
</feature>
<dbReference type="InterPro" id="IPR003593">
    <property type="entry name" value="AAA+_ATPase"/>
</dbReference>
<dbReference type="InterPro" id="IPR033838">
    <property type="entry name" value="CvaB_peptidase"/>
</dbReference>
<feature type="transmembrane region" description="Helical" evidence="8">
    <location>
        <begin position="391"/>
        <end position="413"/>
    </location>
</feature>
<feature type="transmembrane region" description="Helical" evidence="8">
    <location>
        <begin position="419"/>
        <end position="438"/>
    </location>
</feature>
<dbReference type="PROSITE" id="PS50893">
    <property type="entry name" value="ABC_TRANSPORTER_2"/>
    <property type="match status" value="1"/>
</dbReference>
<name>A0ABV8SYW7_9GAMM</name>
<dbReference type="PROSITE" id="PS50990">
    <property type="entry name" value="PEPTIDASE_C39"/>
    <property type="match status" value="1"/>
</dbReference>
<evidence type="ECO:0000259" key="11">
    <source>
        <dbReference type="PROSITE" id="PS50990"/>
    </source>
</evidence>
<protein>
    <submittedName>
        <fullName evidence="12">Peptidase domain-containing ABC transporter</fullName>
    </submittedName>
</protein>
<dbReference type="CDD" id="cd18567">
    <property type="entry name" value="ABC_6TM_CvaB_RaxB_like"/>
    <property type="match status" value="1"/>
</dbReference>
<evidence type="ECO:0000256" key="1">
    <source>
        <dbReference type="ARBA" id="ARBA00004651"/>
    </source>
</evidence>
<dbReference type="RefSeq" id="WP_380602476.1">
    <property type="nucleotide sequence ID" value="NZ_JBHSDU010000014.1"/>
</dbReference>
<dbReference type="PROSITE" id="PS00211">
    <property type="entry name" value="ABC_TRANSPORTER_1"/>
    <property type="match status" value="1"/>
</dbReference>
<dbReference type="PROSITE" id="PS50929">
    <property type="entry name" value="ABC_TM1F"/>
    <property type="match status" value="1"/>
</dbReference>
<dbReference type="CDD" id="cd02419">
    <property type="entry name" value="Peptidase_C39C"/>
    <property type="match status" value="1"/>
</dbReference>
<evidence type="ECO:0000313" key="12">
    <source>
        <dbReference type="EMBL" id="MFC4312786.1"/>
    </source>
</evidence>